<feature type="transmembrane region" description="Helical" evidence="6">
    <location>
        <begin position="302"/>
        <end position="324"/>
    </location>
</feature>
<feature type="compositionally biased region" description="Basic and acidic residues" evidence="5">
    <location>
        <begin position="415"/>
        <end position="425"/>
    </location>
</feature>
<evidence type="ECO:0000256" key="6">
    <source>
        <dbReference type="SAM" id="Phobius"/>
    </source>
</evidence>
<keyword evidence="8" id="KW-0436">Ligase</keyword>
<feature type="transmembrane region" description="Helical" evidence="6">
    <location>
        <begin position="340"/>
        <end position="362"/>
    </location>
</feature>
<feature type="compositionally biased region" description="Acidic residues" evidence="5">
    <location>
        <begin position="405"/>
        <end position="414"/>
    </location>
</feature>
<dbReference type="AlphaFoldDB" id="A0A5C6G1A0"/>
<evidence type="ECO:0000313" key="8">
    <source>
        <dbReference type="EMBL" id="TWU67665.1"/>
    </source>
</evidence>
<organism evidence="8 9">
    <name type="scientific">Crateriforma conspicua</name>
    <dbReference type="NCBI Taxonomy" id="2527996"/>
    <lineage>
        <taxon>Bacteria</taxon>
        <taxon>Pseudomonadati</taxon>
        <taxon>Planctomycetota</taxon>
        <taxon>Planctomycetia</taxon>
        <taxon>Planctomycetales</taxon>
        <taxon>Planctomycetaceae</taxon>
        <taxon>Crateriforma</taxon>
    </lineage>
</organism>
<evidence type="ECO:0000313" key="9">
    <source>
        <dbReference type="Proteomes" id="UP000316476"/>
    </source>
</evidence>
<reference evidence="8 9" key="1">
    <citation type="submission" date="2019-02" db="EMBL/GenBank/DDBJ databases">
        <title>Deep-cultivation of Planctomycetes and their phenomic and genomic characterization uncovers novel biology.</title>
        <authorList>
            <person name="Wiegand S."/>
            <person name="Jogler M."/>
            <person name="Boedeker C."/>
            <person name="Pinto D."/>
            <person name="Vollmers J."/>
            <person name="Rivas-Marin E."/>
            <person name="Kohn T."/>
            <person name="Peeters S.H."/>
            <person name="Heuer A."/>
            <person name="Rast P."/>
            <person name="Oberbeckmann S."/>
            <person name="Bunk B."/>
            <person name="Jeske O."/>
            <person name="Meyerdierks A."/>
            <person name="Storesund J.E."/>
            <person name="Kallscheuer N."/>
            <person name="Luecker S."/>
            <person name="Lage O.M."/>
            <person name="Pohl T."/>
            <person name="Merkel B.J."/>
            <person name="Hornburger P."/>
            <person name="Mueller R.-W."/>
            <person name="Bruemmer F."/>
            <person name="Labrenz M."/>
            <person name="Spormann A.M."/>
            <person name="Op Den Camp H."/>
            <person name="Overmann J."/>
            <person name="Amann R."/>
            <person name="Jetten M.S.M."/>
            <person name="Mascher T."/>
            <person name="Medema M.H."/>
            <person name="Devos D.P."/>
            <person name="Kaster A.-K."/>
            <person name="Ovreas L."/>
            <person name="Rohde M."/>
            <person name="Galperin M.Y."/>
            <person name="Jogler C."/>
        </authorList>
    </citation>
    <scope>NUCLEOTIDE SEQUENCE [LARGE SCALE GENOMIC DNA]</scope>
    <source>
        <strain evidence="8 9">V7</strain>
    </source>
</reference>
<dbReference type="InterPro" id="IPR051533">
    <property type="entry name" value="WaaL-like"/>
</dbReference>
<comment type="caution">
    <text evidence="8">The sequence shown here is derived from an EMBL/GenBank/DDBJ whole genome shotgun (WGS) entry which is preliminary data.</text>
</comment>
<feature type="transmembrane region" description="Helical" evidence="6">
    <location>
        <begin position="56"/>
        <end position="75"/>
    </location>
</feature>
<evidence type="ECO:0000259" key="7">
    <source>
        <dbReference type="Pfam" id="PF04932"/>
    </source>
</evidence>
<dbReference type="PANTHER" id="PTHR37422:SF13">
    <property type="entry name" value="LIPOPOLYSACCHARIDE BIOSYNTHESIS PROTEIN PA4999-RELATED"/>
    <property type="match status" value="1"/>
</dbReference>
<sequence>MRLIHCFYLALVFLTLVQIPVYENDVTGNTLNAYHLLLPIGLILGATRIHRLTLNLEMCFFISMACTTMFTYWVYGYNIRGILLVFAGAACVAGADWVHRTTVDERKQTLRIIFWMTIIAIIARNVMYHGELATIYSREKSNSPVWFLASGGPNLESTHLGMLAALLVGTSLFLPSLAIAAITSVLMLSRAGVIACLAASCFWIAENRRNPYRIGFLLIALIGATTYVMLLAGGRHEDQLTQRFDIKAEQRLADQRQGRLAIWKSASQQITSNPFGHGAGNGFAMMNRDLDHFYRENNSHNIFIDLTMDGGVQSTLLLLMIVFANLRQPLTRMDSCTRLVWIYFLLGMFEFTGYDIIGWFFIGASSASRSLAKQAIDEQQDTLPVADTTIGSIDDMMALPSPGEIADDGPLIDEGEPKRSTREEITADDEQWWAIDMDRIRHSA</sequence>
<keyword evidence="2 6" id="KW-0812">Transmembrane</keyword>
<dbReference type="OrthoDB" id="848485at2"/>
<name>A0A5C6G1A0_9PLAN</name>
<keyword evidence="4 6" id="KW-0472">Membrane</keyword>
<dbReference type="PANTHER" id="PTHR37422">
    <property type="entry name" value="TEICHURONIC ACID BIOSYNTHESIS PROTEIN TUAE"/>
    <property type="match status" value="1"/>
</dbReference>
<feature type="transmembrane region" description="Helical" evidence="6">
    <location>
        <begin position="211"/>
        <end position="233"/>
    </location>
</feature>
<feature type="domain" description="O-antigen ligase-related" evidence="7">
    <location>
        <begin position="177"/>
        <end position="318"/>
    </location>
</feature>
<evidence type="ECO:0000256" key="5">
    <source>
        <dbReference type="SAM" id="MobiDB-lite"/>
    </source>
</evidence>
<dbReference type="EMBL" id="SJPZ01000001">
    <property type="protein sequence ID" value="TWU67665.1"/>
    <property type="molecule type" value="Genomic_DNA"/>
</dbReference>
<feature type="transmembrane region" description="Helical" evidence="6">
    <location>
        <begin position="110"/>
        <end position="128"/>
    </location>
</feature>
<protein>
    <submittedName>
        <fullName evidence="8">O-Antigen ligase</fullName>
    </submittedName>
</protein>
<dbReference type="GO" id="GO:0016020">
    <property type="term" value="C:membrane"/>
    <property type="evidence" value="ECO:0007669"/>
    <property type="project" value="UniProtKB-SubCell"/>
</dbReference>
<gene>
    <name evidence="8" type="ORF">V7x_32420</name>
</gene>
<accession>A0A5C6G1A0</accession>
<dbReference type="Pfam" id="PF04932">
    <property type="entry name" value="Wzy_C"/>
    <property type="match status" value="1"/>
</dbReference>
<evidence type="ECO:0000256" key="3">
    <source>
        <dbReference type="ARBA" id="ARBA00022989"/>
    </source>
</evidence>
<comment type="subcellular location">
    <subcellularLocation>
        <location evidence="1">Membrane</location>
        <topology evidence="1">Multi-pass membrane protein</topology>
    </subcellularLocation>
</comment>
<evidence type="ECO:0000256" key="1">
    <source>
        <dbReference type="ARBA" id="ARBA00004141"/>
    </source>
</evidence>
<dbReference type="Proteomes" id="UP000316476">
    <property type="component" value="Unassembled WGS sequence"/>
</dbReference>
<dbReference type="RefSeq" id="WP_146414024.1">
    <property type="nucleotide sequence ID" value="NZ_SJPZ01000001.1"/>
</dbReference>
<dbReference type="InterPro" id="IPR007016">
    <property type="entry name" value="O-antigen_ligase-rel_domated"/>
</dbReference>
<feature type="transmembrane region" description="Helical" evidence="6">
    <location>
        <begin position="160"/>
        <end position="180"/>
    </location>
</feature>
<feature type="transmembrane region" description="Helical" evidence="6">
    <location>
        <begin position="187"/>
        <end position="205"/>
    </location>
</feature>
<evidence type="ECO:0000256" key="4">
    <source>
        <dbReference type="ARBA" id="ARBA00023136"/>
    </source>
</evidence>
<feature type="region of interest" description="Disordered" evidence="5">
    <location>
        <begin position="405"/>
        <end position="425"/>
    </location>
</feature>
<evidence type="ECO:0000256" key="2">
    <source>
        <dbReference type="ARBA" id="ARBA00022692"/>
    </source>
</evidence>
<proteinExistence type="predicted"/>
<keyword evidence="3 6" id="KW-1133">Transmembrane helix</keyword>
<feature type="transmembrane region" description="Helical" evidence="6">
    <location>
        <begin position="81"/>
        <end position="98"/>
    </location>
</feature>
<dbReference type="GO" id="GO:0016874">
    <property type="term" value="F:ligase activity"/>
    <property type="evidence" value="ECO:0007669"/>
    <property type="project" value="UniProtKB-KW"/>
</dbReference>